<keyword evidence="4" id="KW-0256">Endoplasmic reticulum</keyword>
<comment type="similarity">
    <text evidence="2">Belongs to the DIPK family.</text>
</comment>
<keyword evidence="3 9" id="KW-0812">Transmembrane</keyword>
<accession>A0A8K0NVS0</accession>
<dbReference type="PANTHER" id="PTHR21093:SF2">
    <property type="entry name" value="DIVERGENT PROTEIN KINASE DOMAIN 1C"/>
    <property type="match status" value="1"/>
</dbReference>
<dbReference type="SMART" id="SM01299">
    <property type="entry name" value="PIP49_N"/>
    <property type="match status" value="1"/>
</dbReference>
<dbReference type="InterPro" id="IPR029244">
    <property type="entry name" value="FAM69_N"/>
</dbReference>
<keyword evidence="5" id="KW-0735">Signal-anchor</keyword>
<evidence type="ECO:0000256" key="6">
    <source>
        <dbReference type="ARBA" id="ARBA00022989"/>
    </source>
</evidence>
<evidence type="ECO:0000256" key="7">
    <source>
        <dbReference type="ARBA" id="ARBA00023136"/>
    </source>
</evidence>
<name>A0A8K0NVS0_LADFU</name>
<proteinExistence type="inferred from homology"/>
<comment type="subcellular location">
    <subcellularLocation>
        <location evidence="1">Endoplasmic reticulum membrane</location>
        <topology evidence="1">Single-pass type II membrane protein</topology>
    </subcellularLocation>
</comment>
<dbReference type="OrthoDB" id="8543887at2759"/>
<feature type="transmembrane region" description="Helical" evidence="9">
    <location>
        <begin position="20"/>
        <end position="41"/>
    </location>
</feature>
<dbReference type="InterPro" id="IPR022049">
    <property type="entry name" value="FAM69_kinase_dom"/>
</dbReference>
<dbReference type="Pfam" id="PF12260">
    <property type="entry name" value="PIP49_C"/>
    <property type="match status" value="1"/>
</dbReference>
<organism evidence="11 12">
    <name type="scientific">Ladona fulva</name>
    <name type="common">Scarce chaser dragonfly</name>
    <name type="synonym">Libellula fulva</name>
    <dbReference type="NCBI Taxonomy" id="123851"/>
    <lineage>
        <taxon>Eukaryota</taxon>
        <taxon>Metazoa</taxon>
        <taxon>Ecdysozoa</taxon>
        <taxon>Arthropoda</taxon>
        <taxon>Hexapoda</taxon>
        <taxon>Insecta</taxon>
        <taxon>Pterygota</taxon>
        <taxon>Palaeoptera</taxon>
        <taxon>Odonata</taxon>
        <taxon>Epiprocta</taxon>
        <taxon>Anisoptera</taxon>
        <taxon>Libelluloidea</taxon>
        <taxon>Libellulidae</taxon>
        <taxon>Ladona</taxon>
    </lineage>
</organism>
<evidence type="ECO:0000313" key="12">
    <source>
        <dbReference type="Proteomes" id="UP000792457"/>
    </source>
</evidence>
<keyword evidence="6 9" id="KW-1133">Transmembrane helix</keyword>
<dbReference type="GO" id="GO:0005789">
    <property type="term" value="C:endoplasmic reticulum membrane"/>
    <property type="evidence" value="ECO:0007669"/>
    <property type="project" value="UniProtKB-SubCell"/>
</dbReference>
<evidence type="ECO:0000313" key="11">
    <source>
        <dbReference type="EMBL" id="KAG8226340.1"/>
    </source>
</evidence>
<sequence>MFQRIVSFKRIPGIIYRKRYIFISAIVILVSSVILLLHWGVLCTNLQAWQHVSNLCELHRQGKAIGSLCKALCIDNQFHTLTCHPFHVGKDSVFSAVWTISGNPRVVFKAVRLGSNEEKDYLSENPYPTEDQFESMLADLVSNKLNITVSKEKLRRLGRIGPSAVEGLPGGTLDRRHHEMEAAWLLLQGHEYLVSILFEEREVFPRVLGTCGPYFASEWVDPLEWEDTKEEWINRVHAAVLVLELLEALEDTPPVFRLCDVRPGHFGITSDGSKAKVLDSDAALPHAVANQMTGDNSPCTKDEDCHYFDCKSKCTHGKCTHPVLNNNLQVVCEKVFLSQVLPGGAVILPGLLMSEHTPSSLSVLLRLCVNHSNDEGAEYVRKRLYATLSQMEMALFQMVLLKYYDGIRLLNNLITGNYKYLESKTADERDRWNKYSGVVQCGQEKEEGVDHQGH</sequence>
<evidence type="ECO:0000256" key="3">
    <source>
        <dbReference type="ARBA" id="ARBA00022692"/>
    </source>
</evidence>
<keyword evidence="8" id="KW-1015">Disulfide bond</keyword>
<dbReference type="PANTHER" id="PTHR21093">
    <property type="entry name" value="DIVERGENT PROTEIN KINASE DOMAIN 1C-RELATED"/>
    <property type="match status" value="1"/>
</dbReference>
<reference evidence="11" key="1">
    <citation type="submission" date="2013-04" db="EMBL/GenBank/DDBJ databases">
        <authorList>
            <person name="Qu J."/>
            <person name="Murali S.C."/>
            <person name="Bandaranaike D."/>
            <person name="Bellair M."/>
            <person name="Blankenburg K."/>
            <person name="Chao H."/>
            <person name="Dinh H."/>
            <person name="Doddapaneni H."/>
            <person name="Downs B."/>
            <person name="Dugan-Rocha S."/>
            <person name="Elkadiri S."/>
            <person name="Gnanaolivu R.D."/>
            <person name="Hernandez B."/>
            <person name="Javaid M."/>
            <person name="Jayaseelan J.C."/>
            <person name="Lee S."/>
            <person name="Li M."/>
            <person name="Ming W."/>
            <person name="Munidasa M."/>
            <person name="Muniz J."/>
            <person name="Nguyen L."/>
            <person name="Ongeri F."/>
            <person name="Osuji N."/>
            <person name="Pu L.-L."/>
            <person name="Puazo M."/>
            <person name="Qu C."/>
            <person name="Quiroz J."/>
            <person name="Raj R."/>
            <person name="Weissenberger G."/>
            <person name="Xin Y."/>
            <person name="Zou X."/>
            <person name="Han Y."/>
            <person name="Richards S."/>
            <person name="Worley K."/>
            <person name="Muzny D."/>
            <person name="Gibbs R."/>
        </authorList>
    </citation>
    <scope>NUCLEOTIDE SEQUENCE</scope>
    <source>
        <strain evidence="11">Sampled in the wild</strain>
    </source>
</reference>
<dbReference type="AlphaFoldDB" id="A0A8K0NVS0"/>
<evidence type="ECO:0000256" key="5">
    <source>
        <dbReference type="ARBA" id="ARBA00022968"/>
    </source>
</evidence>
<dbReference type="EMBL" id="KZ308276">
    <property type="protein sequence ID" value="KAG8226340.1"/>
    <property type="molecule type" value="Genomic_DNA"/>
</dbReference>
<dbReference type="Pfam" id="PF14875">
    <property type="entry name" value="PIP49_N"/>
    <property type="match status" value="1"/>
</dbReference>
<gene>
    <name evidence="11" type="ORF">J437_LFUL014583</name>
</gene>
<feature type="domain" description="FAM69 N-terminal" evidence="10">
    <location>
        <begin position="9"/>
        <end position="160"/>
    </location>
</feature>
<evidence type="ECO:0000256" key="2">
    <source>
        <dbReference type="ARBA" id="ARBA00006338"/>
    </source>
</evidence>
<keyword evidence="7 9" id="KW-0472">Membrane</keyword>
<reference evidence="11" key="2">
    <citation type="submission" date="2017-10" db="EMBL/GenBank/DDBJ databases">
        <title>Ladona fulva Genome sequencing and assembly.</title>
        <authorList>
            <person name="Murali S."/>
            <person name="Richards S."/>
            <person name="Bandaranaike D."/>
            <person name="Bellair M."/>
            <person name="Blankenburg K."/>
            <person name="Chao H."/>
            <person name="Dinh H."/>
            <person name="Doddapaneni H."/>
            <person name="Dugan-Rocha S."/>
            <person name="Elkadiri S."/>
            <person name="Gnanaolivu R."/>
            <person name="Hernandez B."/>
            <person name="Skinner E."/>
            <person name="Javaid M."/>
            <person name="Lee S."/>
            <person name="Li M."/>
            <person name="Ming W."/>
            <person name="Munidasa M."/>
            <person name="Muniz J."/>
            <person name="Nguyen L."/>
            <person name="Hughes D."/>
            <person name="Osuji N."/>
            <person name="Pu L.-L."/>
            <person name="Puazo M."/>
            <person name="Qu C."/>
            <person name="Quiroz J."/>
            <person name="Raj R."/>
            <person name="Weissenberger G."/>
            <person name="Xin Y."/>
            <person name="Zou X."/>
            <person name="Han Y."/>
            <person name="Worley K."/>
            <person name="Muzny D."/>
            <person name="Gibbs R."/>
        </authorList>
    </citation>
    <scope>NUCLEOTIDE SEQUENCE</scope>
    <source>
        <strain evidence="11">Sampled in the wild</strain>
    </source>
</reference>
<evidence type="ECO:0000256" key="4">
    <source>
        <dbReference type="ARBA" id="ARBA00022824"/>
    </source>
</evidence>
<evidence type="ECO:0000256" key="9">
    <source>
        <dbReference type="SAM" id="Phobius"/>
    </source>
</evidence>
<comment type="caution">
    <text evidence="11">The sequence shown here is derived from an EMBL/GenBank/DDBJ whole genome shotgun (WGS) entry which is preliminary data.</text>
</comment>
<evidence type="ECO:0000256" key="1">
    <source>
        <dbReference type="ARBA" id="ARBA00004648"/>
    </source>
</evidence>
<protein>
    <recommendedName>
        <fullName evidence="10">FAM69 N-terminal domain-containing protein</fullName>
    </recommendedName>
</protein>
<evidence type="ECO:0000259" key="10">
    <source>
        <dbReference type="SMART" id="SM01299"/>
    </source>
</evidence>
<evidence type="ECO:0000256" key="8">
    <source>
        <dbReference type="ARBA" id="ARBA00023157"/>
    </source>
</evidence>
<keyword evidence="12" id="KW-1185">Reference proteome</keyword>
<dbReference type="Proteomes" id="UP000792457">
    <property type="component" value="Unassembled WGS sequence"/>
</dbReference>